<dbReference type="Proteomes" id="UP000482209">
    <property type="component" value="Unassembled WGS sequence"/>
</dbReference>
<dbReference type="GO" id="GO:0016740">
    <property type="term" value="F:transferase activity"/>
    <property type="evidence" value="ECO:0007669"/>
    <property type="project" value="UniProtKB-KW"/>
</dbReference>
<comment type="caution">
    <text evidence="2">The sequence shown here is derived from an EMBL/GenBank/DDBJ whole genome shotgun (WGS) entry which is preliminary data.</text>
</comment>
<dbReference type="Pfam" id="PF00535">
    <property type="entry name" value="Glycos_transf_2"/>
    <property type="match status" value="1"/>
</dbReference>
<dbReference type="Gene3D" id="3.90.550.10">
    <property type="entry name" value="Spore Coat Polysaccharide Biosynthesis Protein SpsA, Chain A"/>
    <property type="match status" value="1"/>
</dbReference>
<keyword evidence="2" id="KW-0808">Transferase</keyword>
<name>A0A6L5XVJ1_9FIRM</name>
<sequence length="338" mass="39913">MITISLCMIVKNEEKVLKRCLDSLSDIMDEIIIVDTGSTDKTKEIAHLYTDKVYDYEWSDDFSAARNYSFSKATMDYIYVADADEVIDDKNRERFIQLKEILLPEIEIVQMLYCNQLEYGTTYNFDEEYRPKLYKRLRTFIWEEPLHEAVRLEPIIYDSDIRIEHKPLDSHAGRDFSIFFKMERKGLRISKKLHTMYAKELFIAGEYEDFVSAIPIFEKTMIDESRSLDEVKEAACVLARAYRLLGREKEFFKNTLKEVASNPSSEICYELGEFYVSEEDYLEAVLWYYNAAYESSSILNIHCGGDWALERLAFCYEKLGNYEQAKAFQKRKEEWEVS</sequence>
<reference evidence="2 3" key="1">
    <citation type="submission" date="2019-08" db="EMBL/GenBank/DDBJ databases">
        <title>In-depth cultivation of the pig gut microbiome towards novel bacterial diversity and tailored functional studies.</title>
        <authorList>
            <person name="Wylensek D."/>
            <person name="Hitch T.C.A."/>
            <person name="Clavel T."/>
        </authorList>
    </citation>
    <scope>NUCLEOTIDE SEQUENCE [LARGE SCALE GENOMIC DNA]</scope>
    <source>
        <strain evidence="2 3">WCA-693-APC-MOT-I</strain>
    </source>
</reference>
<organism evidence="2 3">
    <name type="scientific">Velocimicrobium porci</name>
    <dbReference type="NCBI Taxonomy" id="2606634"/>
    <lineage>
        <taxon>Bacteria</taxon>
        <taxon>Bacillati</taxon>
        <taxon>Bacillota</taxon>
        <taxon>Clostridia</taxon>
        <taxon>Lachnospirales</taxon>
        <taxon>Lachnospiraceae</taxon>
        <taxon>Velocimicrobium</taxon>
    </lineage>
</organism>
<dbReference type="PANTHER" id="PTHR43630:SF2">
    <property type="entry name" value="GLYCOSYLTRANSFERASE"/>
    <property type="match status" value="1"/>
</dbReference>
<dbReference type="Gene3D" id="1.25.40.10">
    <property type="entry name" value="Tetratricopeptide repeat domain"/>
    <property type="match status" value="1"/>
</dbReference>
<protein>
    <submittedName>
        <fullName evidence="2">Glycosyltransferase family 2 protein</fullName>
    </submittedName>
</protein>
<accession>A0A6L5XVJ1</accession>
<feature type="domain" description="Glycosyltransferase 2-like" evidence="1">
    <location>
        <begin position="5"/>
        <end position="143"/>
    </location>
</feature>
<dbReference type="CDD" id="cd02511">
    <property type="entry name" value="Beta4Glucosyltransferase"/>
    <property type="match status" value="1"/>
</dbReference>
<dbReference type="PANTHER" id="PTHR43630">
    <property type="entry name" value="POLY-BETA-1,6-N-ACETYL-D-GLUCOSAMINE SYNTHASE"/>
    <property type="match status" value="1"/>
</dbReference>
<dbReference type="SUPFAM" id="SSF53448">
    <property type="entry name" value="Nucleotide-diphospho-sugar transferases"/>
    <property type="match status" value="1"/>
</dbReference>
<dbReference type="InterPro" id="IPR001173">
    <property type="entry name" value="Glyco_trans_2-like"/>
</dbReference>
<evidence type="ECO:0000259" key="1">
    <source>
        <dbReference type="Pfam" id="PF00535"/>
    </source>
</evidence>
<dbReference type="EMBL" id="VUMT01000002">
    <property type="protein sequence ID" value="MSS62772.1"/>
    <property type="molecule type" value="Genomic_DNA"/>
</dbReference>
<dbReference type="InterPro" id="IPR011990">
    <property type="entry name" value="TPR-like_helical_dom_sf"/>
</dbReference>
<keyword evidence="3" id="KW-1185">Reference proteome</keyword>
<evidence type="ECO:0000313" key="2">
    <source>
        <dbReference type="EMBL" id="MSS62772.1"/>
    </source>
</evidence>
<dbReference type="SUPFAM" id="SSF81901">
    <property type="entry name" value="HCP-like"/>
    <property type="match status" value="1"/>
</dbReference>
<dbReference type="AlphaFoldDB" id="A0A6L5XVJ1"/>
<dbReference type="InterPro" id="IPR029044">
    <property type="entry name" value="Nucleotide-diphossugar_trans"/>
</dbReference>
<gene>
    <name evidence="2" type="ORF">FYJ58_02550</name>
</gene>
<proteinExistence type="predicted"/>
<evidence type="ECO:0000313" key="3">
    <source>
        <dbReference type="Proteomes" id="UP000482209"/>
    </source>
</evidence>
<dbReference type="RefSeq" id="WP_154516789.1">
    <property type="nucleotide sequence ID" value="NZ_VUMT01000002.1"/>
</dbReference>